<protein>
    <submittedName>
        <fullName evidence="1">Uncharacterized protein</fullName>
    </submittedName>
</protein>
<keyword evidence="2" id="KW-1185">Reference proteome</keyword>
<gene>
    <name evidence="1" type="ORF">KIL84_018100</name>
</gene>
<name>A0A9D3XSJ6_9SAUR</name>
<dbReference type="Proteomes" id="UP000827986">
    <property type="component" value="Unassembled WGS sequence"/>
</dbReference>
<dbReference type="AlphaFoldDB" id="A0A9D3XSJ6"/>
<feature type="non-terminal residue" evidence="1">
    <location>
        <position position="77"/>
    </location>
</feature>
<sequence length="77" mass="9286">MLSPFTFLLRLEFKILFPIQKKRLLQEKHRTLNLSWQKKHSPEFMKSFTVTSLHMKWKGNRLWQLISVSIFQAVAIN</sequence>
<evidence type="ECO:0000313" key="1">
    <source>
        <dbReference type="EMBL" id="KAH1185351.1"/>
    </source>
</evidence>
<comment type="caution">
    <text evidence="1">The sequence shown here is derived from an EMBL/GenBank/DDBJ whole genome shotgun (WGS) entry which is preliminary data.</text>
</comment>
<reference evidence="1" key="1">
    <citation type="submission" date="2021-09" db="EMBL/GenBank/DDBJ databases">
        <title>The genome of Mauremys mutica provides insights into the evolution of semi-aquatic lifestyle.</title>
        <authorList>
            <person name="Gong S."/>
            <person name="Gao Y."/>
        </authorList>
    </citation>
    <scope>NUCLEOTIDE SEQUENCE</scope>
    <source>
        <strain evidence="1">MM-2020</strain>
        <tissue evidence="1">Muscle</tissue>
    </source>
</reference>
<dbReference type="EMBL" id="JAHDVG010000463">
    <property type="protein sequence ID" value="KAH1185351.1"/>
    <property type="molecule type" value="Genomic_DNA"/>
</dbReference>
<proteinExistence type="predicted"/>
<evidence type="ECO:0000313" key="2">
    <source>
        <dbReference type="Proteomes" id="UP000827986"/>
    </source>
</evidence>
<accession>A0A9D3XSJ6</accession>
<organism evidence="1 2">
    <name type="scientific">Mauremys mutica</name>
    <name type="common">yellowpond turtle</name>
    <dbReference type="NCBI Taxonomy" id="74926"/>
    <lineage>
        <taxon>Eukaryota</taxon>
        <taxon>Metazoa</taxon>
        <taxon>Chordata</taxon>
        <taxon>Craniata</taxon>
        <taxon>Vertebrata</taxon>
        <taxon>Euteleostomi</taxon>
        <taxon>Archelosauria</taxon>
        <taxon>Testudinata</taxon>
        <taxon>Testudines</taxon>
        <taxon>Cryptodira</taxon>
        <taxon>Durocryptodira</taxon>
        <taxon>Testudinoidea</taxon>
        <taxon>Geoemydidae</taxon>
        <taxon>Geoemydinae</taxon>
        <taxon>Mauremys</taxon>
    </lineage>
</organism>